<dbReference type="PANTHER" id="PTHR12147:SF26">
    <property type="entry name" value="PEPTIDASE M28 DOMAIN-CONTAINING PROTEIN"/>
    <property type="match status" value="1"/>
</dbReference>
<dbReference type="InterPro" id="IPR007484">
    <property type="entry name" value="Peptidase_M28"/>
</dbReference>
<evidence type="ECO:0000256" key="1">
    <source>
        <dbReference type="SAM" id="Phobius"/>
    </source>
</evidence>
<gene>
    <name evidence="3" type="ORF">METZ01_LOCUS182632</name>
</gene>
<proteinExistence type="predicted"/>
<feature type="non-terminal residue" evidence="3">
    <location>
        <position position="365"/>
    </location>
</feature>
<sequence>MTDNGRLLSTTLVIIVIGYCLYWYRGFGPGDVGSEEIIESEIIDHIRFLSDDKRAGRYPGTRESKDVISYLIKQFKSFGLSPGGTNNSYTQSFSVMDGIELGANNQLIIEDESLEIENDYIPLWFSGNGNLSADVVFAGYGFDIKNDSLTWNDYNDLDVDGKWVMMMRHSPERDNPHSIYAPYAELHKKMVVARDRGAAGILYISQIEDSTLLPLRFHPGYSKAGVPAIHLSNEIADELLGSIGRSRRQIQAKMNRSLTPVTFYIPNLIISASVELKSIYIRAANVLGKVTSRNHRYRDEYIVVGAHFDHLGYGGPGTGSRKPDTTAIHNGADDNGSGTAGILELAHKLQSNRKLLKRSVLLIGF</sequence>
<feature type="transmembrane region" description="Helical" evidence="1">
    <location>
        <begin position="7"/>
        <end position="24"/>
    </location>
</feature>
<dbReference type="Gene3D" id="3.40.630.10">
    <property type="entry name" value="Zn peptidases"/>
    <property type="match status" value="2"/>
</dbReference>
<dbReference type="GO" id="GO:0006508">
    <property type="term" value="P:proteolysis"/>
    <property type="evidence" value="ECO:0007669"/>
    <property type="project" value="InterPro"/>
</dbReference>
<organism evidence="3">
    <name type="scientific">marine metagenome</name>
    <dbReference type="NCBI Taxonomy" id="408172"/>
    <lineage>
        <taxon>unclassified sequences</taxon>
        <taxon>metagenomes</taxon>
        <taxon>ecological metagenomes</taxon>
    </lineage>
</organism>
<evidence type="ECO:0000313" key="3">
    <source>
        <dbReference type="EMBL" id="SVB29778.1"/>
    </source>
</evidence>
<dbReference type="SUPFAM" id="SSF53187">
    <property type="entry name" value="Zn-dependent exopeptidases"/>
    <property type="match status" value="1"/>
</dbReference>
<dbReference type="EMBL" id="UINC01036189">
    <property type="protein sequence ID" value="SVB29778.1"/>
    <property type="molecule type" value="Genomic_DNA"/>
</dbReference>
<dbReference type="InterPro" id="IPR046450">
    <property type="entry name" value="PA_dom_sf"/>
</dbReference>
<reference evidence="3" key="1">
    <citation type="submission" date="2018-05" db="EMBL/GenBank/DDBJ databases">
        <authorList>
            <person name="Lanie J.A."/>
            <person name="Ng W.-L."/>
            <person name="Kazmierczak K.M."/>
            <person name="Andrzejewski T.M."/>
            <person name="Davidsen T.M."/>
            <person name="Wayne K.J."/>
            <person name="Tettelin H."/>
            <person name="Glass J.I."/>
            <person name="Rusch D."/>
            <person name="Podicherti R."/>
            <person name="Tsui H.-C.T."/>
            <person name="Winkler M.E."/>
        </authorList>
    </citation>
    <scope>NUCLEOTIDE SEQUENCE</scope>
</reference>
<keyword evidence="1" id="KW-0472">Membrane</keyword>
<dbReference type="AlphaFoldDB" id="A0A382CUE0"/>
<dbReference type="InterPro" id="IPR045175">
    <property type="entry name" value="M28_fam"/>
</dbReference>
<dbReference type="PANTHER" id="PTHR12147">
    <property type="entry name" value="METALLOPEPTIDASE M28 FAMILY MEMBER"/>
    <property type="match status" value="1"/>
</dbReference>
<name>A0A382CUE0_9ZZZZ</name>
<feature type="domain" description="Peptidase M28" evidence="2">
    <location>
        <begin position="285"/>
        <end position="363"/>
    </location>
</feature>
<protein>
    <recommendedName>
        <fullName evidence="2">Peptidase M28 domain-containing protein</fullName>
    </recommendedName>
</protein>
<accession>A0A382CUE0</accession>
<dbReference type="SUPFAM" id="SSF52025">
    <property type="entry name" value="PA domain"/>
    <property type="match status" value="1"/>
</dbReference>
<dbReference type="GO" id="GO:0008235">
    <property type="term" value="F:metalloexopeptidase activity"/>
    <property type="evidence" value="ECO:0007669"/>
    <property type="project" value="InterPro"/>
</dbReference>
<keyword evidence="1" id="KW-1133">Transmembrane helix</keyword>
<keyword evidence="1" id="KW-0812">Transmembrane</keyword>
<dbReference type="Pfam" id="PF04389">
    <property type="entry name" value="Peptidase_M28"/>
    <property type="match status" value="1"/>
</dbReference>
<dbReference type="Gene3D" id="3.50.30.30">
    <property type="match status" value="1"/>
</dbReference>
<evidence type="ECO:0000259" key="2">
    <source>
        <dbReference type="Pfam" id="PF04389"/>
    </source>
</evidence>